<dbReference type="GO" id="GO:0003677">
    <property type="term" value="F:DNA binding"/>
    <property type="evidence" value="ECO:0007669"/>
    <property type="project" value="UniProtKB-KW"/>
</dbReference>
<feature type="compositionally biased region" description="Basic and acidic residues" evidence="6">
    <location>
        <begin position="649"/>
        <end position="666"/>
    </location>
</feature>
<evidence type="ECO:0000256" key="4">
    <source>
        <dbReference type="ARBA" id="ARBA00023163"/>
    </source>
</evidence>
<feature type="domain" description="B-block binding subunit of TFIIIC" evidence="7">
    <location>
        <begin position="148"/>
        <end position="217"/>
    </location>
</feature>
<feature type="compositionally biased region" description="Polar residues" evidence="6">
    <location>
        <begin position="982"/>
        <end position="993"/>
    </location>
</feature>
<reference evidence="9" key="1">
    <citation type="journal article" date="2020" name="Stud. Mycol.">
        <title>101 Dothideomycetes genomes: a test case for predicting lifestyles and emergence of pathogens.</title>
        <authorList>
            <person name="Haridas S."/>
            <person name="Albert R."/>
            <person name="Binder M."/>
            <person name="Bloem J."/>
            <person name="Labutti K."/>
            <person name="Salamov A."/>
            <person name="Andreopoulos B."/>
            <person name="Baker S."/>
            <person name="Barry K."/>
            <person name="Bills G."/>
            <person name="Bluhm B."/>
            <person name="Cannon C."/>
            <person name="Castanera R."/>
            <person name="Culley D."/>
            <person name="Daum C."/>
            <person name="Ezra D."/>
            <person name="Gonzalez J."/>
            <person name="Henrissat B."/>
            <person name="Kuo A."/>
            <person name="Liang C."/>
            <person name="Lipzen A."/>
            <person name="Lutzoni F."/>
            <person name="Magnuson J."/>
            <person name="Mondo S."/>
            <person name="Nolan M."/>
            <person name="Ohm R."/>
            <person name="Pangilinan J."/>
            <person name="Park H.-J."/>
            <person name="Ramirez L."/>
            <person name="Alfaro M."/>
            <person name="Sun H."/>
            <person name="Tritt A."/>
            <person name="Yoshinaga Y."/>
            <person name="Zwiers L.-H."/>
            <person name="Turgeon B."/>
            <person name="Goodwin S."/>
            <person name="Spatafora J."/>
            <person name="Crous P."/>
            <person name="Grigoriev I."/>
        </authorList>
    </citation>
    <scope>NUCLEOTIDE SEQUENCE</scope>
    <source>
        <strain evidence="9">CBS 260.36</strain>
    </source>
</reference>
<keyword evidence="4" id="KW-0804">Transcription</keyword>
<feature type="compositionally biased region" description="Basic and acidic residues" evidence="6">
    <location>
        <begin position="88"/>
        <end position="97"/>
    </location>
</feature>
<name>A0A9P4J7T6_9PEZI</name>
<keyword evidence="10" id="KW-1185">Reference proteome</keyword>
<dbReference type="OrthoDB" id="5403573at2759"/>
<comment type="subcellular location">
    <subcellularLocation>
        <location evidence="1">Nucleus</location>
    </subcellularLocation>
</comment>
<evidence type="ECO:0000256" key="3">
    <source>
        <dbReference type="ARBA" id="ARBA00023125"/>
    </source>
</evidence>
<keyword evidence="2" id="KW-0597">Phosphoprotein</keyword>
<feature type="compositionally biased region" description="Basic residues" evidence="6">
    <location>
        <begin position="585"/>
        <end position="595"/>
    </location>
</feature>
<proteinExistence type="predicted"/>
<dbReference type="PANTHER" id="PTHR15180">
    <property type="entry name" value="GENERAL TRANSCRIPTION FACTOR 3C POLYPEPTIDE 1"/>
    <property type="match status" value="1"/>
</dbReference>
<feature type="compositionally biased region" description="Basic and acidic residues" evidence="6">
    <location>
        <begin position="1357"/>
        <end position="1372"/>
    </location>
</feature>
<keyword evidence="5" id="KW-0539">Nucleus</keyword>
<feature type="compositionally biased region" description="Polar residues" evidence="6">
    <location>
        <begin position="1448"/>
        <end position="1458"/>
    </location>
</feature>
<feature type="region of interest" description="Disordered" evidence="6">
    <location>
        <begin position="638"/>
        <end position="673"/>
    </location>
</feature>
<feature type="compositionally biased region" description="Acidic residues" evidence="6">
    <location>
        <begin position="363"/>
        <end position="374"/>
    </location>
</feature>
<comment type="caution">
    <text evidence="9">The sequence shown here is derived from an EMBL/GenBank/DDBJ whole genome shotgun (WGS) entry which is preliminary data.</text>
</comment>
<evidence type="ECO:0008006" key="11">
    <source>
        <dbReference type="Google" id="ProtNLM"/>
    </source>
</evidence>
<dbReference type="Proteomes" id="UP000799439">
    <property type="component" value="Unassembled WGS sequence"/>
</dbReference>
<evidence type="ECO:0000259" key="8">
    <source>
        <dbReference type="Pfam" id="PF20222"/>
    </source>
</evidence>
<evidence type="ECO:0000313" key="10">
    <source>
        <dbReference type="Proteomes" id="UP000799439"/>
    </source>
</evidence>
<dbReference type="InterPro" id="IPR007309">
    <property type="entry name" value="TFIIIC_Bblock-bd"/>
</dbReference>
<evidence type="ECO:0000313" key="9">
    <source>
        <dbReference type="EMBL" id="KAF2156661.1"/>
    </source>
</evidence>
<dbReference type="PANTHER" id="PTHR15180:SF1">
    <property type="entry name" value="GENERAL TRANSCRIPTION FACTOR 3C POLYPEPTIDE 1"/>
    <property type="match status" value="1"/>
</dbReference>
<sequence>MTSDSDGLIDHILFSVALSGSLGLDAADFTRSITEYHQVELGEESAVSNSDTQDLLLSATPPKRKRLIDSKYLESTWAWITDHKDISQKHHEQKEPLSGKAEASSTDTGRLPEQSEFLECHAHDKLYTTENRIWQTVAGHGVDWRKLPKMEFQCLCVIAAHGQNGIIQPDIVALTGQDKRSVPKRTDSLAAKGYITKETVQGSGTKTSLLRLKRFFSQASESGPIVKLSSSTSRVRDSENLTPIIRYEQWFAIIMRLLVENDGVVSYGLVRQATGAVNHRLSVRALNRFTWRLVETGLIERVYAAPSGGDQNEGDENVPVKERRTVRAIRLLREPSQVDRDAFMTSLKKDSLYGKSTLPASGDDAEDLDEEDGERADVQVGQGDAMQAPISSTRPLWSPDLPSVNVILDVIDSFGAHGGSSTEVCEMIGTSLWHKPFDDVAARLTDQWLEVQPLHLRHLSIVRDTRIQGTITHYTFRTLQHFQSAVELGHASWEYVLTDKAMVDALETKPDLDEWGFPVIHHAEFFGKERSVAVTKCAQDKMLFVNHHKSNLDTRVLHQAGATEGVYDQMKPTPDIPTATEEPKKTKKGGRRPKKNGQPTGFELKRARWLERYQDLRRAWSLRAQTLAVFYAQKEFCNPTTQGPSSKRIKIDREKMSSRDNTKTPKLDTVPGQPYQQVSQMGAISLPEKRGRKRKTPGIDDPGVLGRMPVPDDRINALTQEILSLSRPGVYINEPRATMVHRDIMTSRGKGRPKGGCVLTFKSSRLAEFTWFTFDPTAAPSHKLLEFVPLLAEDPHVRTEPEALEHSEDDHIERVDDAATSADVNGVEPKDRMVLNTETLLGETLAGGSVPLQDQRDERSYSINEMHKDGDDHVMTGLEATDDVTGNNEPMHIDTIHDSAGVAAVNDTEVESSTAYRHKQHTRGTPLASVPLPSSQDDFVDEDAVALSDNHIRGQRIGNEVPDMEVDGPATESHPAPLAEAHQQSNATPSKQLTSAEVSAGLGMFDMVNQSSGPRKPPRVVKRRGVTRAGGLVEYQRAKLVLDIVNQCGGVFPGRIELYYPFASVWQQRYGQIPDRHTLARSLKNLLASGKLNKITFAFQSIEGFPVIKTMITEPQIDPTSLLAKQMQHQMEASWPAIYLPPEAPLTKELRQRFEERKEASAQSVNVYRYLHPVGAKDDPTLGQRKWAAVKLGMTEQQVAEGTERRRQQRRLEMKREAELKWVDQNALDEDAQHMLSEFQLDSYKFTPEARVDRGPYGRKRIARLLNLGDTNEKPKRGPSLGTLQSMKEKQKLAARCAPSVAGWYADMTKGRPYKLTLEDPQQPYHATTGTFATIPIQFTTAMRSAPLPRMRSLWPTDERTKATPHNDHRSTNVDWSQPMGQRLQPQSFENGTPSGKEPGTRARSRHISYGLYNWRENRKRALLPKPAAGQETQAETSHFIRPEAVSQRVSQPSVDTQRSVKRVTRTRIGAITGVVIRDPTEDVPMTGKDQTRLLYAMAVVKTLAGGLQQGSRATNFAIVNQCLHFKFDGKYCREHWNHIKAKHASHVEQLQERFRKLFLSAYDRSEIPEIHLATPEKIDWAHLVDWFEAKITGKSAELGMLPDSRAEFDVMNSFDYSIGMYSTDKGAFFGANVSSVKKDDIVNSCGFFDPLPSTFDAYYAKKRTSDSIDLVAQSWIRANTVTPTAEWDGVAAHRKLDSLGANLLGSSTDSMLGQKILKGAIRGDKGKARNMPGRDYIIADQLDIIFPLPKHWDFDLFTAASRFKQRLDTAFATTGSYDLRADSLYSNAETMAVLNLVDHGRIEIEVHLPSVDNNNPDPTLAAWSKWGFTRGDYKTMSLAKGKLTFPLSVRPTNSYVQGTLRSASQKEAPLLPAVLQRWKRFPTDKTRGERLPFWTSIHGSLIPDNFSALLLTFLYLLTQRPGTDAKRVAGLLKNRFWEWEVQMLGEWAEGVELVEDDGEGWRLGEWWWLAGAAVEAVTAAQGGMT</sequence>
<accession>A0A9P4J7T6</accession>
<dbReference type="GO" id="GO:0006384">
    <property type="term" value="P:transcription initiation at RNA polymerase III promoter"/>
    <property type="evidence" value="ECO:0007669"/>
    <property type="project" value="InterPro"/>
</dbReference>
<keyword evidence="3" id="KW-0238">DNA-binding</keyword>
<feature type="region of interest" description="Disordered" evidence="6">
    <location>
        <begin position="1356"/>
        <end position="1406"/>
    </location>
</feature>
<dbReference type="Pfam" id="PF20222">
    <property type="entry name" value="DUF6581"/>
    <property type="match status" value="1"/>
</dbReference>
<feature type="domain" description="Transcription factor tau subunit sfc3/Tfc3 C-terminal" evidence="8">
    <location>
        <begin position="1486"/>
        <end position="1929"/>
    </location>
</feature>
<feature type="region of interest" description="Disordered" evidence="6">
    <location>
        <begin position="1427"/>
        <end position="1461"/>
    </location>
</feature>
<dbReference type="Pfam" id="PF04182">
    <property type="entry name" value="B-block_TFIIIC"/>
    <property type="match status" value="1"/>
</dbReference>
<feature type="region of interest" description="Disordered" evidence="6">
    <location>
        <begin position="563"/>
        <end position="603"/>
    </location>
</feature>
<protein>
    <recommendedName>
        <fullName evidence="11">B-block binding subunit of TFIIIC domain-containing protein</fullName>
    </recommendedName>
</protein>
<evidence type="ECO:0000256" key="1">
    <source>
        <dbReference type="ARBA" id="ARBA00004123"/>
    </source>
</evidence>
<dbReference type="GO" id="GO:0042791">
    <property type="term" value="P:5S class rRNA transcription by RNA polymerase III"/>
    <property type="evidence" value="ECO:0007669"/>
    <property type="project" value="TreeGrafter"/>
</dbReference>
<evidence type="ECO:0000256" key="2">
    <source>
        <dbReference type="ARBA" id="ARBA00022553"/>
    </source>
</evidence>
<evidence type="ECO:0000259" key="7">
    <source>
        <dbReference type="Pfam" id="PF04182"/>
    </source>
</evidence>
<gene>
    <name evidence="9" type="ORF">K461DRAFT_289058</name>
</gene>
<organism evidence="9 10">
    <name type="scientific">Myriangium duriaei CBS 260.36</name>
    <dbReference type="NCBI Taxonomy" id="1168546"/>
    <lineage>
        <taxon>Eukaryota</taxon>
        <taxon>Fungi</taxon>
        <taxon>Dikarya</taxon>
        <taxon>Ascomycota</taxon>
        <taxon>Pezizomycotina</taxon>
        <taxon>Dothideomycetes</taxon>
        <taxon>Dothideomycetidae</taxon>
        <taxon>Myriangiales</taxon>
        <taxon>Myriangiaceae</taxon>
        <taxon>Myriangium</taxon>
    </lineage>
</organism>
<dbReference type="GO" id="GO:0005634">
    <property type="term" value="C:nucleus"/>
    <property type="evidence" value="ECO:0007669"/>
    <property type="project" value="UniProtKB-SubCell"/>
</dbReference>
<dbReference type="InterPro" id="IPR044210">
    <property type="entry name" value="Tfc3-like"/>
</dbReference>
<dbReference type="GO" id="GO:0000127">
    <property type="term" value="C:transcription factor TFIIIC complex"/>
    <property type="evidence" value="ECO:0007669"/>
    <property type="project" value="InterPro"/>
</dbReference>
<evidence type="ECO:0000256" key="6">
    <source>
        <dbReference type="SAM" id="MobiDB-lite"/>
    </source>
</evidence>
<feature type="region of interest" description="Disordered" evidence="6">
    <location>
        <begin position="88"/>
        <end position="110"/>
    </location>
</feature>
<feature type="compositionally biased region" description="Polar residues" evidence="6">
    <location>
        <begin position="1373"/>
        <end position="1394"/>
    </location>
</feature>
<dbReference type="InterPro" id="IPR046488">
    <property type="entry name" value="Sfc3/Tfc3_C"/>
</dbReference>
<dbReference type="InterPro" id="IPR035625">
    <property type="entry name" value="Tfc3-like_eWH"/>
</dbReference>
<feature type="region of interest" description="Disordered" evidence="6">
    <location>
        <begin position="689"/>
        <end position="710"/>
    </location>
</feature>
<evidence type="ECO:0000256" key="5">
    <source>
        <dbReference type="ARBA" id="ARBA00023242"/>
    </source>
</evidence>
<dbReference type="EMBL" id="ML996081">
    <property type="protein sequence ID" value="KAF2156661.1"/>
    <property type="molecule type" value="Genomic_DNA"/>
</dbReference>
<feature type="region of interest" description="Disordered" evidence="6">
    <location>
        <begin position="960"/>
        <end position="993"/>
    </location>
</feature>
<feature type="region of interest" description="Disordered" evidence="6">
    <location>
        <begin position="354"/>
        <end position="375"/>
    </location>
</feature>
<dbReference type="CDD" id="cd16169">
    <property type="entry name" value="Tau138_eWH"/>
    <property type="match status" value="1"/>
</dbReference>